<protein>
    <submittedName>
        <fullName evidence="4">Amidohydrolase</fullName>
    </submittedName>
</protein>
<dbReference type="SUPFAM" id="SSF51556">
    <property type="entry name" value="Metallo-dependent hydrolases"/>
    <property type="match status" value="1"/>
</dbReference>
<keyword evidence="4" id="KW-0378">Hydrolase</keyword>
<name>A0A5C4M3X2_9ACTN</name>
<sequence length="291" mass="32552">MTWEDADLPSFAAGLGIPGFFDAHVHFLPPRVMNKVWGYFDAVGPLTGRPWPIRYRWPVEERADYLGKIGVLRYSALPYAHKPGIAEYLNDWAAAFADTHGNALRSATFFPEPEAAAYVRSRIEGGVDVFKTHVQVGDFDPTDPMLDEVWGALSDSQTPVVVHAGSGPAPGTYTGPELIGKVMAAFPQLPMIVAHMGIPEYEDFLVMAERYPQVRLDTTMVFTDFTEETAPYPRDLLPRLRELQPRVLLGSDFPNIPYSYAHQVEALARLDLGDEWLRDVLWRNGLSLFDG</sequence>
<evidence type="ECO:0000259" key="2">
    <source>
        <dbReference type="Pfam" id="PF04909"/>
    </source>
</evidence>
<evidence type="ECO:0000313" key="4">
    <source>
        <dbReference type="EMBL" id="TNC27183.1"/>
    </source>
</evidence>
<keyword evidence="1" id="KW-0456">Lyase</keyword>
<feature type="domain" description="Amidohydrolase-related" evidence="2">
    <location>
        <begin position="22"/>
        <end position="289"/>
    </location>
</feature>
<dbReference type="Gene3D" id="3.20.20.140">
    <property type="entry name" value="Metal-dependent hydrolases"/>
    <property type="match status" value="1"/>
</dbReference>
<dbReference type="GO" id="GO:0016831">
    <property type="term" value="F:carboxy-lyase activity"/>
    <property type="evidence" value="ECO:0007669"/>
    <property type="project" value="InterPro"/>
</dbReference>
<evidence type="ECO:0000313" key="5">
    <source>
        <dbReference type="Proteomes" id="UP000306740"/>
    </source>
</evidence>
<dbReference type="Proteomes" id="UP000306740">
    <property type="component" value="Unassembled WGS sequence"/>
</dbReference>
<dbReference type="InterPro" id="IPR006680">
    <property type="entry name" value="Amidohydro-rel"/>
</dbReference>
<dbReference type="CDD" id="cd01292">
    <property type="entry name" value="metallo-dependent_hydrolases"/>
    <property type="match status" value="1"/>
</dbReference>
<dbReference type="InterPro" id="IPR032465">
    <property type="entry name" value="ACMSD"/>
</dbReference>
<gene>
    <name evidence="4" type="ORF">FHE65_34280</name>
    <name evidence="3" type="ORF">FHE65_34295</name>
</gene>
<dbReference type="RefSeq" id="WP_139107365.1">
    <property type="nucleotide sequence ID" value="NZ_VDFR01000240.1"/>
</dbReference>
<dbReference type="EMBL" id="VDFR01000241">
    <property type="protein sequence ID" value="TNC27173.1"/>
    <property type="molecule type" value="Genomic_DNA"/>
</dbReference>
<dbReference type="OrthoDB" id="5172791at2"/>
<dbReference type="GO" id="GO:0019748">
    <property type="term" value="P:secondary metabolic process"/>
    <property type="evidence" value="ECO:0007669"/>
    <property type="project" value="TreeGrafter"/>
</dbReference>
<dbReference type="EMBL" id="VDFR01000240">
    <property type="protein sequence ID" value="TNC27183.1"/>
    <property type="molecule type" value="Genomic_DNA"/>
</dbReference>
<dbReference type="PANTHER" id="PTHR21240">
    <property type="entry name" value="2-AMINO-3-CARBOXYLMUCONATE-6-SEMIALDEHYDE DECARBOXYLASE"/>
    <property type="match status" value="1"/>
</dbReference>
<reference evidence="4 5" key="1">
    <citation type="submission" date="2019-05" db="EMBL/GenBank/DDBJ databases">
        <title>Mumia sp. nov., isolated from the intestinal contents of plateau pika (Ochotona curzoniae) in the Qinghai-Tibet plateau of China.</title>
        <authorList>
            <person name="Tian Z."/>
        </authorList>
    </citation>
    <scope>NUCLEOTIDE SEQUENCE [LARGE SCALE GENOMIC DNA]</scope>
    <source>
        <strain evidence="5">527</strain>
        <strain evidence="4">Z527</strain>
    </source>
</reference>
<dbReference type="GO" id="GO:0005737">
    <property type="term" value="C:cytoplasm"/>
    <property type="evidence" value="ECO:0007669"/>
    <property type="project" value="TreeGrafter"/>
</dbReference>
<evidence type="ECO:0000256" key="1">
    <source>
        <dbReference type="ARBA" id="ARBA00023239"/>
    </source>
</evidence>
<dbReference type="Pfam" id="PF04909">
    <property type="entry name" value="Amidohydro_2"/>
    <property type="match status" value="1"/>
</dbReference>
<dbReference type="AlphaFoldDB" id="A0A5C4M3X2"/>
<evidence type="ECO:0000313" key="3">
    <source>
        <dbReference type="EMBL" id="TNC27173.1"/>
    </source>
</evidence>
<dbReference type="InterPro" id="IPR032466">
    <property type="entry name" value="Metal_Hydrolase"/>
</dbReference>
<accession>A0A5C4M3X2</accession>
<dbReference type="GO" id="GO:0016787">
    <property type="term" value="F:hydrolase activity"/>
    <property type="evidence" value="ECO:0007669"/>
    <property type="project" value="UniProtKB-KW"/>
</dbReference>
<proteinExistence type="predicted"/>
<comment type="caution">
    <text evidence="4">The sequence shown here is derived from an EMBL/GenBank/DDBJ whole genome shotgun (WGS) entry which is preliminary data.</text>
</comment>
<organism evidence="4 5">
    <name type="scientific">Mumia zhuanghuii</name>
    <dbReference type="NCBI Taxonomy" id="2585211"/>
    <lineage>
        <taxon>Bacteria</taxon>
        <taxon>Bacillati</taxon>
        <taxon>Actinomycetota</taxon>
        <taxon>Actinomycetes</taxon>
        <taxon>Propionibacteriales</taxon>
        <taxon>Nocardioidaceae</taxon>
        <taxon>Mumia</taxon>
    </lineage>
</organism>
<dbReference type="PANTHER" id="PTHR21240:SF28">
    <property type="entry name" value="ISO-OROTATE DECARBOXYLASE (EUROFUNG)"/>
    <property type="match status" value="1"/>
</dbReference>